<proteinExistence type="predicted"/>
<evidence type="ECO:0000313" key="1">
    <source>
        <dbReference type="EMBL" id="EDQ98818.1"/>
    </source>
</evidence>
<organism evidence="2">
    <name type="scientific">Laccaria bicolor (strain S238N-H82 / ATCC MYA-4686)</name>
    <name type="common">Bicoloured deceiver</name>
    <name type="synonym">Laccaria laccata var. bicolor</name>
    <dbReference type="NCBI Taxonomy" id="486041"/>
    <lineage>
        <taxon>Eukaryota</taxon>
        <taxon>Fungi</taxon>
        <taxon>Dikarya</taxon>
        <taxon>Basidiomycota</taxon>
        <taxon>Agaricomycotina</taxon>
        <taxon>Agaricomycetes</taxon>
        <taxon>Agaricomycetidae</taxon>
        <taxon>Agaricales</taxon>
        <taxon>Agaricineae</taxon>
        <taxon>Hydnangiaceae</taxon>
        <taxon>Laccaria</taxon>
    </lineage>
</organism>
<dbReference type="OrthoDB" id="3270336at2759"/>
<dbReference type="InParanoid" id="B0E2W0"/>
<dbReference type="HOGENOM" id="CLU_008417_0_0_1"/>
<dbReference type="KEGG" id="lbc:LACBIDRAFT_335626"/>
<dbReference type="AlphaFoldDB" id="B0E2W0"/>
<dbReference type="Proteomes" id="UP000001194">
    <property type="component" value="Unassembled WGS sequence"/>
</dbReference>
<accession>B0E2W0</accession>
<sequence length="851" mass="98904">MDNPSLVTPWDMAAPSAPRRPLIALVDDFNEFKTVDLRSPESPTVHFHENLSAMIHVPHWWTQVFGWMAFIPKCAHLEGALLGILAHIPSDFDQVDGKYQLPAHVMNGWRNAECWMVNAMKGLSRFGALAPAYPSARGYLRAHASPSIAWREAHAAREIFLLWIGLFSYAVARADSTSYQEWNSFLVEKLQFHPSIIDLIRASDIGTCTHESRRVGTFIHLNNTDIRHTCQPSVRWFVDHNIPVWYQWDKYEIKRAEGNPYLSSIGPLPHQIEFQREEALSHIPTNLAKKYPNQIWEHFFQKRRECLTRLLFLEKPSERERRLNQEQIPPTKTAQVFVWDRDPDHLVREEVFVREREETLAEYGSQQKVYSSFWNQWDCCCAFGPPDASSSQEDEDAYKDADPFQNPKQYDEVIEQPPLQQPMIQPMTEEDYENANTLPDHYQDTLKGPRCTLQGLIDQVQHIMHERYGLVTPQTFNSQGLPSLTSKHRKFWLRWIGRLPTNKNEDVLHQFWNLDLVRFWVAFTEELQCRQNIQNINCDINMYHADSLTKSKRLQQICHVINIRDNERHDFNHPYKDDRKHIKTWYIFDFGVEATVPWKLAVTSASDALLVCRLDDRFLDIDIARYLAGRGIAFRTLASRAQIPLSPSVPEVDVYLPSRPQDYIFTQADYVAYLYFRARMLRRPRIRAAILRGGYFWRLVIGSVSLDEVLEGPIGGASMFSIEGDGKEFVDDKLSKHEMDLLCGTYMCGTSRANDTAFKSWWPPSSIIDNESTNQVYGEWSEWAEALYSTRVAEIRSGSAQPRPVSQWRNFLKGHKESTLLIRQTETLAVNFLIKHRPELRTTLIKCNAEW</sequence>
<dbReference type="GeneID" id="6086183"/>
<gene>
    <name evidence="1" type="ORF">LACBIDRAFT_335626</name>
</gene>
<evidence type="ECO:0000313" key="2">
    <source>
        <dbReference type="Proteomes" id="UP000001194"/>
    </source>
</evidence>
<protein>
    <submittedName>
        <fullName evidence="1">Predicted protein</fullName>
    </submittedName>
</protein>
<name>B0E2W0_LACBS</name>
<keyword evidence="2" id="KW-1185">Reference proteome</keyword>
<dbReference type="EMBL" id="DS547193">
    <property type="protein sequence ID" value="EDQ98818.1"/>
    <property type="molecule type" value="Genomic_DNA"/>
</dbReference>
<reference evidence="1 2" key="1">
    <citation type="journal article" date="2008" name="Nature">
        <title>The genome of Laccaria bicolor provides insights into mycorrhizal symbiosis.</title>
        <authorList>
            <person name="Martin F."/>
            <person name="Aerts A."/>
            <person name="Ahren D."/>
            <person name="Brun A."/>
            <person name="Danchin E.G.J."/>
            <person name="Duchaussoy F."/>
            <person name="Gibon J."/>
            <person name="Kohler A."/>
            <person name="Lindquist E."/>
            <person name="Pereda V."/>
            <person name="Salamov A."/>
            <person name="Shapiro H.J."/>
            <person name="Wuyts J."/>
            <person name="Blaudez D."/>
            <person name="Buee M."/>
            <person name="Brokstein P."/>
            <person name="Canbaeck B."/>
            <person name="Cohen D."/>
            <person name="Courty P.E."/>
            <person name="Coutinho P.M."/>
            <person name="Delaruelle C."/>
            <person name="Detter J.C."/>
            <person name="Deveau A."/>
            <person name="DiFazio S."/>
            <person name="Duplessis S."/>
            <person name="Fraissinet-Tachet L."/>
            <person name="Lucic E."/>
            <person name="Frey-Klett P."/>
            <person name="Fourrey C."/>
            <person name="Feussner I."/>
            <person name="Gay G."/>
            <person name="Grimwood J."/>
            <person name="Hoegger P.J."/>
            <person name="Jain P."/>
            <person name="Kilaru S."/>
            <person name="Labbe J."/>
            <person name="Lin Y.C."/>
            <person name="Legue V."/>
            <person name="Le Tacon F."/>
            <person name="Marmeisse R."/>
            <person name="Melayah D."/>
            <person name="Montanini B."/>
            <person name="Muratet M."/>
            <person name="Nehls U."/>
            <person name="Niculita-Hirzel H."/>
            <person name="Oudot-Le Secq M.P."/>
            <person name="Peter M."/>
            <person name="Quesneville H."/>
            <person name="Rajashekar B."/>
            <person name="Reich M."/>
            <person name="Rouhier N."/>
            <person name="Schmutz J."/>
            <person name="Yin T."/>
            <person name="Chalot M."/>
            <person name="Henrissat B."/>
            <person name="Kuees U."/>
            <person name="Lucas S."/>
            <person name="Van de Peer Y."/>
            <person name="Podila G.K."/>
            <person name="Polle A."/>
            <person name="Pukkila P.J."/>
            <person name="Richardson P.M."/>
            <person name="Rouze P."/>
            <person name="Sanders I.R."/>
            <person name="Stajich J.E."/>
            <person name="Tunlid A."/>
            <person name="Tuskan G."/>
            <person name="Grigoriev I.V."/>
        </authorList>
    </citation>
    <scope>NUCLEOTIDE SEQUENCE [LARGE SCALE GENOMIC DNA]</scope>
    <source>
        <strain evidence="2">S238N-H82 / ATCC MYA-4686</strain>
    </source>
</reference>
<dbReference type="RefSeq" id="XP_001890528.1">
    <property type="nucleotide sequence ID" value="XM_001890493.1"/>
</dbReference>